<sequence length="43" mass="4536">MAEWLTKQPKAAKNSEAAGEAGPEGVRDEVPNIRASLHGPKGH</sequence>
<reference evidence="2 3" key="1">
    <citation type="journal article" date="2014" name="BMC Genomics">
        <title>The genome of the intracellular bacterium of the coastal bivalve, Solemya velum: a blueprint for thriving in and out of symbiosis.</title>
        <authorList>
            <person name="Dmytrenko O."/>
            <person name="Russell S.L."/>
            <person name="Loo W.T."/>
            <person name="Fontanez K.M."/>
            <person name="Liao L."/>
            <person name="Roeselers G."/>
            <person name="Sharma R."/>
            <person name="Stewart F.J."/>
            <person name="Newton I.L."/>
            <person name="Woyke T."/>
            <person name="Wu D."/>
            <person name="Lang J.M."/>
            <person name="Eisen J.A."/>
            <person name="Cavanaugh C.M."/>
        </authorList>
    </citation>
    <scope>NUCLEOTIDE SEQUENCE [LARGE SCALE GENOMIC DNA]</scope>
    <source>
        <strain evidence="2 3">WH</strain>
    </source>
</reference>
<evidence type="ECO:0000313" key="2">
    <source>
        <dbReference type="EMBL" id="KHF24503.1"/>
    </source>
</evidence>
<evidence type="ECO:0000313" key="3">
    <source>
        <dbReference type="Proteomes" id="UP000030856"/>
    </source>
</evidence>
<name>A0A0B0H2R2_SOVGS</name>
<dbReference type="AlphaFoldDB" id="A0A0B0H2R2"/>
<organism evidence="2 3">
    <name type="scientific">Solemya velum gill symbiont</name>
    <dbReference type="NCBI Taxonomy" id="2340"/>
    <lineage>
        <taxon>Bacteria</taxon>
        <taxon>Pseudomonadati</taxon>
        <taxon>Pseudomonadota</taxon>
        <taxon>Gammaproteobacteria</taxon>
        <taxon>sulfur-oxidizing symbionts</taxon>
    </lineage>
</organism>
<feature type="region of interest" description="Disordered" evidence="1">
    <location>
        <begin position="1"/>
        <end position="43"/>
    </location>
</feature>
<gene>
    <name evidence="2" type="ORF">JV46_28770</name>
</gene>
<accession>A0A0B0H2R2</accession>
<dbReference type="EMBL" id="JRAA01000003">
    <property type="protein sequence ID" value="KHF24503.1"/>
    <property type="molecule type" value="Genomic_DNA"/>
</dbReference>
<evidence type="ECO:0000256" key="1">
    <source>
        <dbReference type="SAM" id="MobiDB-lite"/>
    </source>
</evidence>
<protein>
    <submittedName>
        <fullName evidence="2">Uncharacterized protein</fullName>
    </submittedName>
</protein>
<comment type="caution">
    <text evidence="2">The sequence shown here is derived from an EMBL/GenBank/DDBJ whole genome shotgun (WGS) entry which is preliminary data.</text>
</comment>
<keyword evidence="3" id="KW-1185">Reference proteome</keyword>
<dbReference type="Proteomes" id="UP000030856">
    <property type="component" value="Unassembled WGS sequence"/>
</dbReference>
<proteinExistence type="predicted"/>